<dbReference type="PROSITE" id="PS50893">
    <property type="entry name" value="ABC_TRANSPORTER_2"/>
    <property type="match status" value="1"/>
</dbReference>
<dbReference type="InterPro" id="IPR003439">
    <property type="entry name" value="ABC_transporter-like_ATP-bd"/>
</dbReference>
<evidence type="ECO:0000256" key="1">
    <source>
        <dbReference type="ARBA" id="ARBA00005417"/>
    </source>
</evidence>
<dbReference type="Pfam" id="PF00005">
    <property type="entry name" value="ABC_tran"/>
    <property type="match status" value="1"/>
</dbReference>
<dbReference type="EMBL" id="PDOC01000008">
    <property type="protein sequence ID" value="PIL44388.1"/>
    <property type="molecule type" value="Genomic_DNA"/>
</dbReference>
<dbReference type="InterPro" id="IPR027417">
    <property type="entry name" value="P-loop_NTPase"/>
</dbReference>
<comment type="caution">
    <text evidence="7">The sequence shown here is derived from an EMBL/GenBank/DDBJ whole genome shotgun (WGS) entry which is preliminary data.</text>
</comment>
<gene>
    <name evidence="7" type="ORF">CR105_14505</name>
</gene>
<dbReference type="RefSeq" id="WP_099789478.1">
    <property type="nucleotide sequence ID" value="NZ_JBHLYV010000098.1"/>
</dbReference>
<dbReference type="PANTHER" id="PTHR43335">
    <property type="entry name" value="ABC TRANSPORTER, ATP-BINDING PROTEIN"/>
    <property type="match status" value="1"/>
</dbReference>
<keyword evidence="5" id="KW-0067">ATP-binding</keyword>
<evidence type="ECO:0000313" key="8">
    <source>
        <dbReference type="Proteomes" id="UP000230390"/>
    </source>
</evidence>
<evidence type="ECO:0000256" key="3">
    <source>
        <dbReference type="ARBA" id="ARBA00022475"/>
    </source>
</evidence>
<dbReference type="PANTHER" id="PTHR43335:SF4">
    <property type="entry name" value="ABC TRANSPORTER, ATP-BINDING PROTEIN"/>
    <property type="match status" value="1"/>
</dbReference>
<dbReference type="InterPro" id="IPR003593">
    <property type="entry name" value="AAA+_ATPase"/>
</dbReference>
<feature type="domain" description="ABC transporter" evidence="6">
    <location>
        <begin position="6"/>
        <end position="233"/>
    </location>
</feature>
<keyword evidence="4" id="KW-0547">Nucleotide-binding</keyword>
<dbReference type="GO" id="GO:0005524">
    <property type="term" value="F:ATP binding"/>
    <property type="evidence" value="ECO:0007669"/>
    <property type="project" value="UniProtKB-KW"/>
</dbReference>
<comment type="similarity">
    <text evidence="1">Belongs to the ABC transporter superfamily.</text>
</comment>
<reference evidence="7 8" key="1">
    <citation type="submission" date="2017-10" db="EMBL/GenBank/DDBJ databases">
        <title>Massilia psychrophilum sp. nov., a novel purple-pigmented bacterium isolated from Tianshan glacier, Xinjiang Municipality, China.</title>
        <authorList>
            <person name="Wang H."/>
        </authorList>
    </citation>
    <scope>NUCLEOTIDE SEQUENCE [LARGE SCALE GENOMIC DNA]</scope>
    <source>
        <strain evidence="7 8">JCM 30074</strain>
    </source>
</reference>
<accession>A0A2G8TFF9</accession>
<proteinExistence type="inferred from homology"/>
<evidence type="ECO:0000256" key="4">
    <source>
        <dbReference type="ARBA" id="ARBA00022741"/>
    </source>
</evidence>
<evidence type="ECO:0000259" key="6">
    <source>
        <dbReference type="PROSITE" id="PS50893"/>
    </source>
</evidence>
<dbReference type="Proteomes" id="UP000230390">
    <property type="component" value="Unassembled WGS sequence"/>
</dbReference>
<keyword evidence="8" id="KW-1185">Reference proteome</keyword>
<sequence>MPSPVIELRGVRKAFGAHSVINGLDLSVPAHSIFAFLGNNGGGKSTAIRLITGLLRADAGDVEVLGMDVRSERRAILAQVGAIVDAACFYPNLTAAEFLRIGCTIKALPRSEIGRVLDMVSLGAARDRLVGRFSLGMKQRLAIAHALLGSPKLLILDEPSNGLDPEGIRDIRELLAALPRQGDCTVFVSSHNLDEVEKIASHVGVLKGGALLFQGPLAELQSRHAGALLVDVRDAARAGLVLAEAGYRAEAGAGVNQLTVHGVELQGADKVNALLVTSGVGLVQSVFRTPSLEQWFLEEHHV</sequence>
<protein>
    <submittedName>
        <fullName evidence="7">ABC transporter</fullName>
    </submittedName>
</protein>
<dbReference type="SUPFAM" id="SSF52540">
    <property type="entry name" value="P-loop containing nucleoside triphosphate hydrolases"/>
    <property type="match status" value="1"/>
</dbReference>
<dbReference type="OrthoDB" id="9804819at2"/>
<dbReference type="GO" id="GO:0016887">
    <property type="term" value="F:ATP hydrolysis activity"/>
    <property type="evidence" value="ECO:0007669"/>
    <property type="project" value="InterPro"/>
</dbReference>
<evidence type="ECO:0000256" key="5">
    <source>
        <dbReference type="ARBA" id="ARBA00022840"/>
    </source>
</evidence>
<name>A0A2G8TFF9_9BURK</name>
<evidence type="ECO:0000256" key="2">
    <source>
        <dbReference type="ARBA" id="ARBA00022448"/>
    </source>
</evidence>
<keyword evidence="3" id="KW-1003">Cell membrane</keyword>
<keyword evidence="3" id="KW-0472">Membrane</keyword>
<dbReference type="SMART" id="SM00382">
    <property type="entry name" value="AAA"/>
    <property type="match status" value="1"/>
</dbReference>
<keyword evidence="2" id="KW-0813">Transport</keyword>
<organism evidence="7 8">
    <name type="scientific">Massilia eurypsychrophila</name>
    <dbReference type="NCBI Taxonomy" id="1485217"/>
    <lineage>
        <taxon>Bacteria</taxon>
        <taxon>Pseudomonadati</taxon>
        <taxon>Pseudomonadota</taxon>
        <taxon>Betaproteobacteria</taxon>
        <taxon>Burkholderiales</taxon>
        <taxon>Oxalobacteraceae</taxon>
        <taxon>Telluria group</taxon>
        <taxon>Massilia</taxon>
    </lineage>
</organism>
<dbReference type="AlphaFoldDB" id="A0A2G8TFF9"/>
<dbReference type="Gene3D" id="3.40.50.300">
    <property type="entry name" value="P-loop containing nucleotide triphosphate hydrolases"/>
    <property type="match status" value="1"/>
</dbReference>
<evidence type="ECO:0000313" key="7">
    <source>
        <dbReference type="EMBL" id="PIL44388.1"/>
    </source>
</evidence>